<dbReference type="PATRIC" id="fig|29423.5.peg.2044"/>
<gene>
    <name evidence="2" type="ORF">Loak_1947</name>
</gene>
<evidence type="ECO:0000313" key="2">
    <source>
        <dbReference type="EMBL" id="KTD38271.1"/>
    </source>
</evidence>
<evidence type="ECO:0000259" key="1">
    <source>
        <dbReference type="Pfam" id="PF00535"/>
    </source>
</evidence>
<name>A0A0W0X106_9GAMM</name>
<dbReference type="InterPro" id="IPR029044">
    <property type="entry name" value="Nucleotide-diphossugar_trans"/>
</dbReference>
<dbReference type="Pfam" id="PF00535">
    <property type="entry name" value="Glycos_transf_2"/>
    <property type="match status" value="1"/>
</dbReference>
<sequence length="616" mass="71007">MVIKENKSILKKIFKNHVKNFIKTPVCSKQNELNFKYFSDPIVFKKNKTSSLKIACLISEPLFLCLNYDANCLNIPLDNWEMFLEENNPDFILIESSWKVSAQGWNLQINSIGPNSLLSKLIYQCRRKNYPIVFWYTIDPIHIPLFVKTAQLCDKVYAADKKSQQQLENKLSGIPVGHLAIAVQPAIHNPYIIDTWTKKKKITPNFSFLFDGWADVIEFTEILTPQLLPLCKTGLHIVDSKFKYNTNVFNYTPELNIHIMGSMSYLEFISALKSYPILLQPDPTLSSSIARARASLEAICCGASVLTNDISYIVLNEIKLPRMALFETNKRAFSSDALKLLEDKNERSKAVHVARREIMKSHTYMHRLETICCDLHISTNWNKFPLASVILASKRPNYIEKFIETYEKQTYPNKELIITLNKNDIIAAEKINNYIKDKNNVKLLILHQENNIGTCLNTAIKEANGELWFKMDDDDFYGEHYLTDMVLAWQSTEIDVFGKPLSYVYFEEENATYQMSGSRFRNIINCQRYPCGATIAGTKKVSNVVLFEMGVRASVDIDFIKKCIKKGYTILLIDDYNFAIFRSSKSNFHTWRKNDINLKKVAKKISQGFSKENIYI</sequence>
<dbReference type="Proteomes" id="UP000054858">
    <property type="component" value="Unassembled WGS sequence"/>
</dbReference>
<keyword evidence="2" id="KW-0808">Transferase</keyword>
<proteinExistence type="predicted"/>
<evidence type="ECO:0000313" key="3">
    <source>
        <dbReference type="Proteomes" id="UP000054858"/>
    </source>
</evidence>
<dbReference type="GO" id="GO:0016758">
    <property type="term" value="F:hexosyltransferase activity"/>
    <property type="evidence" value="ECO:0007669"/>
    <property type="project" value="UniProtKB-ARBA"/>
</dbReference>
<accession>A0A0W0X106</accession>
<dbReference type="Gene3D" id="3.90.550.10">
    <property type="entry name" value="Spore Coat Polysaccharide Biosynthesis Protein SpsA, Chain A"/>
    <property type="match status" value="1"/>
</dbReference>
<dbReference type="EMBL" id="LNYP01000029">
    <property type="protein sequence ID" value="KTD38271.1"/>
    <property type="molecule type" value="Genomic_DNA"/>
</dbReference>
<dbReference type="CDD" id="cd00761">
    <property type="entry name" value="Glyco_tranf_GTA_type"/>
    <property type="match status" value="1"/>
</dbReference>
<dbReference type="InterPro" id="IPR001173">
    <property type="entry name" value="Glyco_trans_2-like"/>
</dbReference>
<comment type="caution">
    <text evidence="2">The sequence shown here is derived from an EMBL/GenBank/DDBJ whole genome shotgun (WGS) entry which is preliminary data.</text>
</comment>
<dbReference type="PANTHER" id="PTHR22916">
    <property type="entry name" value="GLYCOSYLTRANSFERASE"/>
    <property type="match status" value="1"/>
</dbReference>
<reference evidence="2 3" key="1">
    <citation type="submission" date="2015-11" db="EMBL/GenBank/DDBJ databases">
        <title>Genomic analysis of 38 Legionella species identifies large and diverse effector repertoires.</title>
        <authorList>
            <person name="Burstein D."/>
            <person name="Amaro F."/>
            <person name="Zusman T."/>
            <person name="Lifshitz Z."/>
            <person name="Cohen O."/>
            <person name="Gilbert J.A."/>
            <person name="Pupko T."/>
            <person name="Shuman H.A."/>
            <person name="Segal G."/>
        </authorList>
    </citation>
    <scope>NUCLEOTIDE SEQUENCE [LARGE SCALE GENOMIC DNA]</scope>
    <source>
        <strain evidence="2 3">Oak Ridge-10</strain>
    </source>
</reference>
<organism evidence="2 3">
    <name type="scientific">Legionella oakridgensis</name>
    <dbReference type="NCBI Taxonomy" id="29423"/>
    <lineage>
        <taxon>Bacteria</taxon>
        <taxon>Pseudomonadati</taxon>
        <taxon>Pseudomonadota</taxon>
        <taxon>Gammaproteobacteria</taxon>
        <taxon>Legionellales</taxon>
        <taxon>Legionellaceae</taxon>
        <taxon>Legionella</taxon>
    </lineage>
</organism>
<protein>
    <submittedName>
        <fullName evidence="2">Glycosyl transferase family 2</fullName>
    </submittedName>
</protein>
<dbReference type="AlphaFoldDB" id="A0A0W0X106"/>
<dbReference type="SUPFAM" id="SSF53448">
    <property type="entry name" value="Nucleotide-diphospho-sugar transferases"/>
    <property type="match status" value="1"/>
</dbReference>
<feature type="domain" description="Glycosyltransferase 2-like" evidence="1">
    <location>
        <begin position="390"/>
        <end position="501"/>
    </location>
</feature>
<dbReference type="RefSeq" id="WP_058388924.1">
    <property type="nucleotide sequence ID" value="NZ_LCUA01000003.1"/>
</dbReference>